<protein>
    <recommendedName>
        <fullName evidence="3">BTB domain-containing protein</fullName>
    </recommendedName>
</protein>
<evidence type="ECO:0000313" key="1">
    <source>
        <dbReference type="EMBL" id="KAJ7696512.1"/>
    </source>
</evidence>
<organism evidence="1 2">
    <name type="scientific">Mycena rosella</name>
    <name type="common">Pink bonnet</name>
    <name type="synonym">Agaricus rosellus</name>
    <dbReference type="NCBI Taxonomy" id="1033263"/>
    <lineage>
        <taxon>Eukaryota</taxon>
        <taxon>Fungi</taxon>
        <taxon>Dikarya</taxon>
        <taxon>Basidiomycota</taxon>
        <taxon>Agaricomycotina</taxon>
        <taxon>Agaricomycetes</taxon>
        <taxon>Agaricomycetidae</taxon>
        <taxon>Agaricales</taxon>
        <taxon>Marasmiineae</taxon>
        <taxon>Mycenaceae</taxon>
        <taxon>Mycena</taxon>
    </lineage>
</organism>
<dbReference type="Proteomes" id="UP001221757">
    <property type="component" value="Unassembled WGS sequence"/>
</dbReference>
<dbReference type="AlphaFoldDB" id="A0AAD7GIH7"/>
<comment type="caution">
    <text evidence="1">The sequence shown here is derived from an EMBL/GenBank/DDBJ whole genome shotgun (WGS) entry which is preliminary data.</text>
</comment>
<gene>
    <name evidence="1" type="ORF">B0H17DRAFT_1198019</name>
</gene>
<evidence type="ECO:0000313" key="2">
    <source>
        <dbReference type="Proteomes" id="UP001221757"/>
    </source>
</evidence>
<keyword evidence="2" id="KW-1185">Reference proteome</keyword>
<dbReference type="EMBL" id="JARKIE010000034">
    <property type="protein sequence ID" value="KAJ7696512.1"/>
    <property type="molecule type" value="Genomic_DNA"/>
</dbReference>
<reference evidence="1" key="1">
    <citation type="submission" date="2023-03" db="EMBL/GenBank/DDBJ databases">
        <title>Massive genome expansion in bonnet fungi (Mycena s.s.) driven by repeated elements and novel gene families across ecological guilds.</title>
        <authorList>
            <consortium name="Lawrence Berkeley National Laboratory"/>
            <person name="Harder C.B."/>
            <person name="Miyauchi S."/>
            <person name="Viragh M."/>
            <person name="Kuo A."/>
            <person name="Thoen E."/>
            <person name="Andreopoulos B."/>
            <person name="Lu D."/>
            <person name="Skrede I."/>
            <person name="Drula E."/>
            <person name="Henrissat B."/>
            <person name="Morin E."/>
            <person name="Kohler A."/>
            <person name="Barry K."/>
            <person name="LaButti K."/>
            <person name="Morin E."/>
            <person name="Salamov A."/>
            <person name="Lipzen A."/>
            <person name="Mereny Z."/>
            <person name="Hegedus B."/>
            <person name="Baldrian P."/>
            <person name="Stursova M."/>
            <person name="Weitz H."/>
            <person name="Taylor A."/>
            <person name="Grigoriev I.V."/>
            <person name="Nagy L.G."/>
            <person name="Martin F."/>
            <person name="Kauserud H."/>
        </authorList>
    </citation>
    <scope>NUCLEOTIDE SEQUENCE</scope>
    <source>
        <strain evidence="1">CBHHK067</strain>
    </source>
</reference>
<accession>A0AAD7GIH7</accession>
<sequence>MYKLLLALASPFFKGMFEIPQPVASAEYGNGSLASTRAGIPVIFLYDAENRVCEKEVVEFVLSACHPARLQKCKLLLSAELLGPVVDVGVRYDIDWDVKTALRDPRLLQSSPFLLFSIACRSGLAAEATLAATEALRFRVADFPQEPAMNHSLVEFHKRCGQAAKNLATPGHEEWISERVLELFAGLHASSKPCPVGSDCRRYHFVLRRTCPQWWIDYMQRVAANLEARPHSSTVEDQTILDGAIGKTCEACLRNAVYPLMRKFIPQFKAKQISELSAGTFV</sequence>
<name>A0AAD7GIH7_MYCRO</name>
<proteinExistence type="predicted"/>
<evidence type="ECO:0008006" key="3">
    <source>
        <dbReference type="Google" id="ProtNLM"/>
    </source>
</evidence>